<proteinExistence type="predicted"/>
<keyword evidence="3" id="KW-1185">Reference proteome</keyword>
<keyword evidence="1" id="KW-1133">Transmembrane helix</keyword>
<sequence length="205" mass="23308">MAKKNDIGTLFENKLKEGEKAPNNTLWAKINTSLEKKERKRKKLFLYWLTGGAIVGLIGLWMIFSTSFNATKSKIDSISNTVIKDTLNNIEVENDKTSDLNILNDSLSSKENSAKKVLEITDLKLDSIHKTKTTLDKTSKNNLINPLSEKNRIEETFKVSEKYYYYNSRDGKQIVIENKNEIDSIISKSKIAADSIIVKKKDSLK</sequence>
<comment type="caution">
    <text evidence="2">The sequence shown here is derived from an EMBL/GenBank/DDBJ whole genome shotgun (WGS) entry which is preliminary data.</text>
</comment>
<organism evidence="2 3">
    <name type="scientific">Aequorivita vitellina</name>
    <dbReference type="NCBI Taxonomy" id="2874475"/>
    <lineage>
        <taxon>Bacteria</taxon>
        <taxon>Pseudomonadati</taxon>
        <taxon>Bacteroidota</taxon>
        <taxon>Flavobacteriia</taxon>
        <taxon>Flavobacteriales</taxon>
        <taxon>Flavobacteriaceae</taxon>
        <taxon>Aequorivita</taxon>
    </lineage>
</organism>
<dbReference type="EMBL" id="JAIRBA010000005">
    <property type="protein sequence ID" value="MCG2418222.1"/>
    <property type="molecule type" value="Genomic_DNA"/>
</dbReference>
<evidence type="ECO:0000313" key="2">
    <source>
        <dbReference type="EMBL" id="MCG2418222.1"/>
    </source>
</evidence>
<gene>
    <name evidence="2" type="ORF">K8089_04240</name>
</gene>
<dbReference type="Proteomes" id="UP001139461">
    <property type="component" value="Unassembled WGS sequence"/>
</dbReference>
<name>A0A9X1QVK5_9FLAO</name>
<evidence type="ECO:0000313" key="3">
    <source>
        <dbReference type="Proteomes" id="UP001139461"/>
    </source>
</evidence>
<accession>A0A9X1QVK5</accession>
<reference evidence="2" key="1">
    <citation type="submission" date="2021-09" db="EMBL/GenBank/DDBJ databases">
        <title>Genome of Aequorivita sp. strain F47161.</title>
        <authorList>
            <person name="Wang Y."/>
        </authorList>
    </citation>
    <scope>NUCLEOTIDE SEQUENCE</scope>
    <source>
        <strain evidence="2">F47161</strain>
    </source>
</reference>
<keyword evidence="1" id="KW-0812">Transmembrane</keyword>
<dbReference type="RefSeq" id="WP_237602036.1">
    <property type="nucleotide sequence ID" value="NZ_JAIRBA010000005.1"/>
</dbReference>
<dbReference type="AlphaFoldDB" id="A0A9X1QVK5"/>
<keyword evidence="1" id="KW-0472">Membrane</keyword>
<protein>
    <submittedName>
        <fullName evidence="2">Uncharacterized protein</fullName>
    </submittedName>
</protein>
<evidence type="ECO:0000256" key="1">
    <source>
        <dbReference type="SAM" id="Phobius"/>
    </source>
</evidence>
<feature type="transmembrane region" description="Helical" evidence="1">
    <location>
        <begin position="44"/>
        <end position="64"/>
    </location>
</feature>